<dbReference type="PANTHER" id="PTHR10926:SF72">
    <property type="entry name" value="ALA-INTERACTING SUBUNIT"/>
    <property type="match status" value="1"/>
</dbReference>
<dbReference type="Gramene" id="Zm00001eb001490_T005">
    <property type="protein sequence ID" value="Zm00001eb001490_P005"/>
    <property type="gene ID" value="Zm00001eb001490"/>
</dbReference>
<evidence type="ECO:0000256" key="5">
    <source>
        <dbReference type="ARBA" id="ARBA00023136"/>
    </source>
</evidence>
<reference evidence="8" key="2">
    <citation type="submission" date="2019-07" db="EMBL/GenBank/DDBJ databases">
        <authorList>
            <person name="Seetharam A."/>
            <person name="Woodhouse M."/>
            <person name="Cannon E."/>
        </authorList>
    </citation>
    <scope>NUCLEOTIDE SEQUENCE [LARGE SCALE GENOMIC DNA]</scope>
    <source>
        <strain evidence="8">cv. B73</strain>
    </source>
</reference>
<dbReference type="AlphaFoldDB" id="A0A804LCI5"/>
<accession>A0A804LCI5</accession>
<dbReference type="GO" id="GO:0005783">
    <property type="term" value="C:endoplasmic reticulum"/>
    <property type="evidence" value="ECO:0000318"/>
    <property type="project" value="GO_Central"/>
</dbReference>
<gene>
    <name evidence="8" type="primary">LOC100193072</name>
</gene>
<dbReference type="Proteomes" id="UP000007305">
    <property type="component" value="Chromosome 1"/>
</dbReference>
<sequence length="348" mass="39067">MDRLEMQDDSKRSNRPKYSKFTQQELPACKPLLTPAIVISAFLLVGILFVPIGLASLSASQEIVELVDRYDTSCVPVADKVGFIQNTKTDKSCTRTLTIPKHMKSPIQIYYQIGDFYQNHRRYVKSRSDKQLRYKDAAHLTKDCEPEVYSAGGAPIVPCGLVAWSLFNDTYTISVNKKAIVVNKKDIAWQSDKKKKFGSDVYPSNFQNGNLIGGAKLNESIPVCERVSVSSTLSEQEDLIVWMRTAALPTFRKLYGRIETDIMENDELTVVIQNNYNTYSFGGSKALVLSTTSWIGGKNNFIGFAYLIVGGFCLFLALVFVVLYMIKPRTLGDTSFLSWNRGTMDYPS</sequence>
<comment type="similarity">
    <text evidence="2 6">Belongs to the CDC50/LEM3 family.</text>
</comment>
<evidence type="ECO:0007829" key="10">
    <source>
        <dbReference type="PeptideAtlas" id="A0A804LCI5"/>
    </source>
</evidence>
<dbReference type="GO" id="GO:0005794">
    <property type="term" value="C:Golgi apparatus"/>
    <property type="evidence" value="ECO:0000318"/>
    <property type="project" value="GO_Central"/>
</dbReference>
<keyword evidence="3 7" id="KW-0812">Transmembrane</keyword>
<evidence type="ECO:0000256" key="1">
    <source>
        <dbReference type="ARBA" id="ARBA00004370"/>
    </source>
</evidence>
<evidence type="ECO:0000256" key="2">
    <source>
        <dbReference type="ARBA" id="ARBA00009457"/>
    </source>
</evidence>
<keyword evidence="4 7" id="KW-1133">Transmembrane helix</keyword>
<organism evidence="8 9">
    <name type="scientific">Zea mays</name>
    <name type="common">Maize</name>
    <dbReference type="NCBI Taxonomy" id="4577"/>
    <lineage>
        <taxon>Eukaryota</taxon>
        <taxon>Viridiplantae</taxon>
        <taxon>Streptophyta</taxon>
        <taxon>Embryophyta</taxon>
        <taxon>Tracheophyta</taxon>
        <taxon>Spermatophyta</taxon>
        <taxon>Magnoliopsida</taxon>
        <taxon>Liliopsida</taxon>
        <taxon>Poales</taxon>
        <taxon>Poaceae</taxon>
        <taxon>PACMAD clade</taxon>
        <taxon>Panicoideae</taxon>
        <taxon>Andropogonodae</taxon>
        <taxon>Andropogoneae</taxon>
        <taxon>Tripsacinae</taxon>
        <taxon>Zea</taxon>
    </lineage>
</organism>
<name>A0A804LCI5_MAIZE</name>
<dbReference type="PANTHER" id="PTHR10926">
    <property type="entry name" value="CELL CYCLE CONTROL PROTEIN 50"/>
    <property type="match status" value="1"/>
</dbReference>
<dbReference type="FunCoup" id="A0A804LCI5">
    <property type="interactions" value="2516"/>
</dbReference>
<dbReference type="EnsemblPlants" id="Zm00001eb001490_T005">
    <property type="protein sequence ID" value="Zm00001eb001490_P005"/>
    <property type="gene ID" value="Zm00001eb001490"/>
</dbReference>
<reference evidence="8" key="3">
    <citation type="submission" date="2021-05" db="UniProtKB">
        <authorList>
            <consortium name="EnsemblPlants"/>
        </authorList>
    </citation>
    <scope>IDENTIFICATION</scope>
    <source>
        <strain evidence="8">cv. B73</strain>
    </source>
</reference>
<keyword evidence="10" id="KW-1267">Proteomics identification</keyword>
<comment type="subcellular location">
    <subcellularLocation>
        <location evidence="1">Membrane</location>
    </subcellularLocation>
</comment>
<evidence type="ECO:0000256" key="7">
    <source>
        <dbReference type="SAM" id="Phobius"/>
    </source>
</evidence>
<evidence type="ECO:0000313" key="9">
    <source>
        <dbReference type="Proteomes" id="UP000007305"/>
    </source>
</evidence>
<dbReference type="GO" id="GO:0005886">
    <property type="term" value="C:plasma membrane"/>
    <property type="evidence" value="ECO:0000318"/>
    <property type="project" value="GO_Central"/>
</dbReference>
<dbReference type="InterPro" id="IPR005045">
    <property type="entry name" value="CDC50/LEM3_fam"/>
</dbReference>
<keyword evidence="9" id="KW-1185">Reference proteome</keyword>
<keyword evidence="5 6" id="KW-0472">Membrane</keyword>
<dbReference type="InParanoid" id="A0A804LCI5"/>
<feature type="transmembrane region" description="Helical" evidence="7">
    <location>
        <begin position="32"/>
        <end position="54"/>
    </location>
</feature>
<proteinExistence type="evidence at protein level"/>
<feature type="transmembrane region" description="Helical" evidence="7">
    <location>
        <begin position="304"/>
        <end position="326"/>
    </location>
</feature>
<reference evidence="9" key="1">
    <citation type="submission" date="2015-12" db="EMBL/GenBank/DDBJ databases">
        <title>Update maize B73 reference genome by single molecule sequencing technologies.</title>
        <authorList>
            <consortium name="Maize Genome Sequencing Project"/>
            <person name="Ware D."/>
        </authorList>
    </citation>
    <scope>NUCLEOTIDE SEQUENCE [LARGE SCALE GENOMIC DNA]</scope>
    <source>
        <strain evidence="9">cv. B73</strain>
    </source>
</reference>
<evidence type="ECO:0000256" key="6">
    <source>
        <dbReference type="PIRNR" id="PIRNR015840"/>
    </source>
</evidence>
<evidence type="ECO:0000256" key="4">
    <source>
        <dbReference type="ARBA" id="ARBA00022989"/>
    </source>
</evidence>
<evidence type="ECO:0000256" key="3">
    <source>
        <dbReference type="ARBA" id="ARBA00022692"/>
    </source>
</evidence>
<evidence type="ECO:0000313" key="8">
    <source>
        <dbReference type="EnsemblPlants" id="Zm00001eb001490_P005"/>
    </source>
</evidence>
<dbReference type="PIRSF" id="PIRSF015840">
    <property type="entry name" value="DUF284_TM_euk"/>
    <property type="match status" value="1"/>
</dbReference>
<dbReference type="Pfam" id="PF03381">
    <property type="entry name" value="CDC50"/>
    <property type="match status" value="1"/>
</dbReference>
<protein>
    <recommendedName>
        <fullName evidence="6">ALA-interacting subunit</fullName>
    </recommendedName>
</protein>